<protein>
    <submittedName>
        <fullName evidence="2">Uncharacterized protein</fullName>
    </submittedName>
</protein>
<dbReference type="AlphaFoldDB" id="A0A7R9EAF5"/>
<evidence type="ECO:0000313" key="2">
    <source>
        <dbReference type="EMBL" id="CAD7430119.1"/>
    </source>
</evidence>
<sequence>MWPPSQFHAILSITSPSSIMINQSGTNKVQKGLVTATLQFPCKAKTHSGKSGFYMDLVCVSERAWPGAVCGGGKWREGGGRPAQPRSADSAPGSRQGGLPKIKLSMRNDMVTSSR</sequence>
<feature type="region of interest" description="Disordered" evidence="1">
    <location>
        <begin position="71"/>
        <end position="115"/>
    </location>
</feature>
<dbReference type="EMBL" id="OB794345">
    <property type="protein sequence ID" value="CAD7430119.1"/>
    <property type="molecule type" value="Genomic_DNA"/>
</dbReference>
<gene>
    <name evidence="2" type="ORF">TMSB3V08_LOCUS6887</name>
</gene>
<reference evidence="2" key="1">
    <citation type="submission" date="2020-11" db="EMBL/GenBank/DDBJ databases">
        <authorList>
            <person name="Tran Van P."/>
        </authorList>
    </citation>
    <scope>NUCLEOTIDE SEQUENCE</scope>
</reference>
<evidence type="ECO:0000256" key="1">
    <source>
        <dbReference type="SAM" id="MobiDB-lite"/>
    </source>
</evidence>
<accession>A0A7R9EAF5</accession>
<name>A0A7R9EAF5_9NEOP</name>
<organism evidence="2">
    <name type="scientific">Timema monikensis</name>
    <dbReference type="NCBI Taxonomy" id="170555"/>
    <lineage>
        <taxon>Eukaryota</taxon>
        <taxon>Metazoa</taxon>
        <taxon>Ecdysozoa</taxon>
        <taxon>Arthropoda</taxon>
        <taxon>Hexapoda</taxon>
        <taxon>Insecta</taxon>
        <taxon>Pterygota</taxon>
        <taxon>Neoptera</taxon>
        <taxon>Polyneoptera</taxon>
        <taxon>Phasmatodea</taxon>
        <taxon>Timematodea</taxon>
        <taxon>Timematoidea</taxon>
        <taxon>Timematidae</taxon>
        <taxon>Timema</taxon>
    </lineage>
</organism>
<proteinExistence type="predicted"/>